<feature type="domain" description="Transposase TnpC homeodomain" evidence="1">
    <location>
        <begin position="21"/>
        <end position="97"/>
    </location>
</feature>
<dbReference type="EMBL" id="SDHZ01000001">
    <property type="protein sequence ID" value="RXK85271.1"/>
    <property type="molecule type" value="Genomic_DNA"/>
</dbReference>
<proteinExistence type="predicted"/>
<comment type="caution">
    <text evidence="2">The sequence shown here is derived from an EMBL/GenBank/DDBJ whole genome shotgun (WGS) entry which is preliminary data.</text>
</comment>
<evidence type="ECO:0000313" key="2">
    <source>
        <dbReference type="EMBL" id="RXK85271.1"/>
    </source>
</evidence>
<dbReference type="OrthoDB" id="9760067at2"/>
<sequence length="183" mass="20924">MQDTQDYKVLYEAQLVQTELLKSELAQLKRMIFGAKTEQFHSTSIPGQLSLNIEAEALATTSVIEARKISYTHLKTETKPASIPSRMKLPEHLERREKIIEPEQSTEGYRHLGEEVTEELEYEPGKLYVNRLVRPKYIAPDNISFLVAPIPERPLPKAIAGPGLLTQIVIDKYLDHLPLHRQQ</sequence>
<dbReference type="InterPro" id="IPR052344">
    <property type="entry name" value="Transposase-related"/>
</dbReference>
<dbReference type="InterPro" id="IPR024463">
    <property type="entry name" value="Transposase_TnpC_homeodom"/>
</dbReference>
<reference evidence="2 3" key="1">
    <citation type="submission" date="2019-01" db="EMBL/GenBank/DDBJ databases">
        <title>Filimonas sp. strain TTM-71.</title>
        <authorList>
            <person name="Chen W.-M."/>
        </authorList>
    </citation>
    <scope>NUCLEOTIDE SEQUENCE [LARGE SCALE GENOMIC DNA]</scope>
    <source>
        <strain evidence="2 3">TTM-71</strain>
    </source>
</reference>
<keyword evidence="3" id="KW-1185">Reference proteome</keyword>
<protein>
    <recommendedName>
        <fullName evidence="1">Transposase TnpC homeodomain domain-containing protein</fullName>
    </recommendedName>
</protein>
<evidence type="ECO:0000259" key="1">
    <source>
        <dbReference type="Pfam" id="PF13007"/>
    </source>
</evidence>
<gene>
    <name evidence="2" type="ORF">ESB13_00120</name>
</gene>
<dbReference type="RefSeq" id="WP_129001023.1">
    <property type="nucleotide sequence ID" value="NZ_SDHZ01000001.1"/>
</dbReference>
<accession>A0A4Q1D7R3</accession>
<dbReference type="PANTHER" id="PTHR33678">
    <property type="entry name" value="BLL1576 PROTEIN"/>
    <property type="match status" value="1"/>
</dbReference>
<dbReference type="Pfam" id="PF13007">
    <property type="entry name" value="LZ_Tnp_IS66"/>
    <property type="match status" value="1"/>
</dbReference>
<dbReference type="AlphaFoldDB" id="A0A4Q1D7R3"/>
<evidence type="ECO:0000313" key="3">
    <source>
        <dbReference type="Proteomes" id="UP000290545"/>
    </source>
</evidence>
<dbReference type="PANTHER" id="PTHR33678:SF1">
    <property type="entry name" value="BLL1576 PROTEIN"/>
    <property type="match status" value="1"/>
</dbReference>
<name>A0A4Q1D7R3_9BACT</name>
<dbReference type="Proteomes" id="UP000290545">
    <property type="component" value="Unassembled WGS sequence"/>
</dbReference>
<organism evidence="2 3">
    <name type="scientific">Filimonas effusa</name>
    <dbReference type="NCBI Taxonomy" id="2508721"/>
    <lineage>
        <taxon>Bacteria</taxon>
        <taxon>Pseudomonadati</taxon>
        <taxon>Bacteroidota</taxon>
        <taxon>Chitinophagia</taxon>
        <taxon>Chitinophagales</taxon>
        <taxon>Chitinophagaceae</taxon>
        <taxon>Filimonas</taxon>
    </lineage>
</organism>